<evidence type="ECO:0000256" key="7">
    <source>
        <dbReference type="SAM" id="MobiDB-lite"/>
    </source>
</evidence>
<dbReference type="GO" id="GO:0005634">
    <property type="term" value="C:nucleus"/>
    <property type="evidence" value="ECO:0007669"/>
    <property type="project" value="UniProtKB-SubCell"/>
</dbReference>
<evidence type="ECO:0008006" key="12">
    <source>
        <dbReference type="Google" id="ProtNLM"/>
    </source>
</evidence>
<dbReference type="GO" id="GO:0044389">
    <property type="term" value="F:ubiquitin-like protein ligase binding"/>
    <property type="evidence" value="ECO:0007669"/>
    <property type="project" value="TreeGrafter"/>
</dbReference>
<dbReference type="GO" id="GO:0003950">
    <property type="term" value="F:NAD+ poly-ADP-ribosyltransferase activity"/>
    <property type="evidence" value="ECO:0007669"/>
    <property type="project" value="InterPro"/>
</dbReference>
<dbReference type="Gene3D" id="3.90.228.10">
    <property type="match status" value="1"/>
</dbReference>
<evidence type="ECO:0000313" key="10">
    <source>
        <dbReference type="EMBL" id="POI33900.1"/>
    </source>
</evidence>
<evidence type="ECO:0000256" key="2">
    <source>
        <dbReference type="ARBA" id="ARBA00022676"/>
    </source>
</evidence>
<protein>
    <recommendedName>
        <fullName evidence="12">PARP</fullName>
    </recommendedName>
</protein>
<dbReference type="InterPro" id="IPR043472">
    <property type="entry name" value="Macro_dom-like"/>
</dbReference>
<evidence type="ECO:0000259" key="8">
    <source>
        <dbReference type="PROSITE" id="PS51059"/>
    </source>
</evidence>
<evidence type="ECO:0000256" key="1">
    <source>
        <dbReference type="ARBA" id="ARBA00004123"/>
    </source>
</evidence>
<dbReference type="GO" id="GO:0010629">
    <property type="term" value="P:negative regulation of gene expression"/>
    <property type="evidence" value="ECO:0007669"/>
    <property type="project" value="TreeGrafter"/>
</dbReference>
<feature type="compositionally biased region" description="Basic and acidic residues" evidence="7">
    <location>
        <begin position="10"/>
        <end position="24"/>
    </location>
</feature>
<dbReference type="PANTHER" id="PTHR14453">
    <property type="entry name" value="PARP/ZINC FINGER CCCH TYPE DOMAIN CONTAINING PROTEIN"/>
    <property type="match status" value="1"/>
</dbReference>
<dbReference type="GO" id="GO:0005737">
    <property type="term" value="C:cytoplasm"/>
    <property type="evidence" value="ECO:0007669"/>
    <property type="project" value="TreeGrafter"/>
</dbReference>
<feature type="domain" description="PARP catalytic" evidence="8">
    <location>
        <begin position="518"/>
        <end position="720"/>
    </location>
</feature>
<dbReference type="PANTHER" id="PTHR14453:SF70">
    <property type="entry name" value="PROTEIN MONO-ADP-RIBOSYLTRANSFERASE PARP9"/>
    <property type="match status" value="1"/>
</dbReference>
<reference evidence="10 11" key="1">
    <citation type="submission" date="2018-01" db="EMBL/GenBank/DDBJ databases">
        <title>Comparison of the Chinese Bamboo Partridge and Red Junglefowl genome sequences highlights the importance of demography in genome evolution.</title>
        <authorList>
            <person name="Tiley G.P."/>
            <person name="Kimball R.T."/>
            <person name="Braun E.L."/>
            <person name="Burleigh J.G."/>
        </authorList>
    </citation>
    <scope>NUCLEOTIDE SEQUENCE [LARGE SCALE GENOMIC DNA]</scope>
    <source>
        <strain evidence="10">RTK389</strain>
        <tissue evidence="10">Blood</tissue>
    </source>
</reference>
<dbReference type="SUPFAM" id="SSF52949">
    <property type="entry name" value="Macro domain-like"/>
    <property type="match status" value="2"/>
</dbReference>
<dbReference type="Proteomes" id="UP000237246">
    <property type="component" value="Unassembled WGS sequence"/>
</dbReference>
<evidence type="ECO:0000259" key="9">
    <source>
        <dbReference type="PROSITE" id="PS51154"/>
    </source>
</evidence>
<dbReference type="CDD" id="cd02907">
    <property type="entry name" value="Macro_Af1521_BAL-like"/>
    <property type="match status" value="1"/>
</dbReference>
<evidence type="ECO:0000313" key="11">
    <source>
        <dbReference type="Proteomes" id="UP000237246"/>
    </source>
</evidence>
<gene>
    <name evidence="10" type="ORF">CIB84_002348</name>
</gene>
<dbReference type="PROSITE" id="PS51059">
    <property type="entry name" value="PARP_CATALYTIC"/>
    <property type="match status" value="1"/>
</dbReference>
<keyword evidence="3" id="KW-0808">Transferase</keyword>
<dbReference type="SUPFAM" id="SSF56399">
    <property type="entry name" value="ADP-ribosylation"/>
    <property type="match status" value="1"/>
</dbReference>
<feature type="region of interest" description="Disordered" evidence="7">
    <location>
        <begin position="1"/>
        <end position="27"/>
    </location>
</feature>
<dbReference type="OrthoDB" id="6133115at2759"/>
<dbReference type="Pfam" id="PF01661">
    <property type="entry name" value="Macro"/>
    <property type="match status" value="1"/>
</dbReference>
<dbReference type="GO" id="GO:0070212">
    <property type="term" value="P:protein poly-ADP-ribosylation"/>
    <property type="evidence" value="ECO:0007669"/>
    <property type="project" value="TreeGrafter"/>
</dbReference>
<keyword evidence="2" id="KW-0328">Glycosyltransferase</keyword>
<dbReference type="PROSITE" id="PS51154">
    <property type="entry name" value="MACRO"/>
    <property type="match status" value="1"/>
</dbReference>
<dbReference type="SMART" id="SM00506">
    <property type="entry name" value="A1pp"/>
    <property type="match status" value="1"/>
</dbReference>
<keyword evidence="4" id="KW-0520">NAD</keyword>
<evidence type="ECO:0000256" key="5">
    <source>
        <dbReference type="ARBA" id="ARBA00023242"/>
    </source>
</evidence>
<keyword evidence="11" id="KW-1185">Reference proteome</keyword>
<dbReference type="InterPro" id="IPR052056">
    <property type="entry name" value="Mono-ARTD/PARP"/>
</dbReference>
<dbReference type="GO" id="GO:0060335">
    <property type="term" value="P:positive regulation of type II interferon-mediated signaling pathway"/>
    <property type="evidence" value="ECO:0007669"/>
    <property type="project" value="TreeGrafter"/>
</dbReference>
<name>A0A2P4TC04_BAMTH</name>
<comment type="subcellular location">
    <subcellularLocation>
        <location evidence="1">Nucleus</location>
    </subcellularLocation>
</comment>
<sequence>MGIYQSQRSETPEDERGPGPRMDEGSVMIPVDKDTYEVLKQRENGLRHLVYKKFACIMTCTECAAEVYRKVLTQGIHLSVYKDDLTRHKADAVVNAANEYLDHSGGLALALANAGGPEITEESRNLIRKHGKVPTGKIAVTGGGKLPCKKIIHAIGPRWYPSEKDKCCFLLQEAVVNVLKYASDPNNNIKSVAIPAVSSGVFGFPLNLCAQVIVLCIKLFVETTPSCLKEIRLVNIFEGTVAEIKRACEMFLGEGNSLQETVPASLSLPVSVIKHGSIRLRIIRAYIEEQRTTAIVSSVSLDGKFCSQIATPMLQKAEKNWSLMLPAATVAKTMIEGVLDFARKYPEVKIDVQFVLCPGDDATYQIFQEKMNLAASKLENNNRSDYLSTESRSQGMKETTHNKLAIELQGRTHFALKAAELWVQSLVQTQKSRSAVIENNYIFSLGTKEYAELSRMKYSSVSMSEKVKDGKASLEFHGPPDAVIDAVLATEKLLLFMQEHTTAKQEELLLLMGQPDTDQLSGHLDKANTTKQFQMLQVDSHLQAFKDRQKQFEKTGLHILKMEEIHNPLLSAAFQQTKKNLEEKGVTSKGTHKLYQRVPAQFCTLVCQTGFHRIYSPPPDQRYGAGIYFKRNPNSLIEDDGKKETESKIYVFEADVLTGLYTKGKQSYIMPPAVEGDASLFYDSLVDDISNPDTFVICNSLQALPRYLLTCSQVKESPMDL</sequence>
<comment type="caution">
    <text evidence="10">The sequence shown here is derived from an EMBL/GenBank/DDBJ whole genome shotgun (WGS) entry which is preliminary data.</text>
</comment>
<keyword evidence="5" id="KW-0539">Nucleus</keyword>
<accession>A0A2P4TC04</accession>
<evidence type="ECO:0000256" key="4">
    <source>
        <dbReference type="ARBA" id="ARBA00023027"/>
    </source>
</evidence>
<comment type="similarity">
    <text evidence="6">Belongs to the ARTD/PARP family.</text>
</comment>
<dbReference type="Gene3D" id="3.40.220.10">
    <property type="entry name" value="Leucine Aminopeptidase, subunit E, domain 1"/>
    <property type="match status" value="2"/>
</dbReference>
<organism evidence="10 11">
    <name type="scientific">Bambusicola thoracicus</name>
    <name type="common">Chinese bamboo-partridge</name>
    <name type="synonym">Perdix thoracica</name>
    <dbReference type="NCBI Taxonomy" id="9083"/>
    <lineage>
        <taxon>Eukaryota</taxon>
        <taxon>Metazoa</taxon>
        <taxon>Chordata</taxon>
        <taxon>Craniata</taxon>
        <taxon>Vertebrata</taxon>
        <taxon>Euteleostomi</taxon>
        <taxon>Archelosauria</taxon>
        <taxon>Archosauria</taxon>
        <taxon>Dinosauria</taxon>
        <taxon>Saurischia</taxon>
        <taxon>Theropoda</taxon>
        <taxon>Coelurosauria</taxon>
        <taxon>Aves</taxon>
        <taxon>Neognathae</taxon>
        <taxon>Galloanserae</taxon>
        <taxon>Galliformes</taxon>
        <taxon>Phasianidae</taxon>
        <taxon>Perdicinae</taxon>
        <taxon>Bambusicola</taxon>
    </lineage>
</organism>
<dbReference type="AlphaFoldDB" id="A0A2P4TC04"/>
<evidence type="ECO:0000256" key="3">
    <source>
        <dbReference type="ARBA" id="ARBA00022679"/>
    </source>
</evidence>
<feature type="domain" description="Macro" evidence="9">
    <location>
        <begin position="65"/>
        <end position="252"/>
    </location>
</feature>
<dbReference type="GO" id="GO:0003714">
    <property type="term" value="F:transcription corepressor activity"/>
    <property type="evidence" value="ECO:0007669"/>
    <property type="project" value="TreeGrafter"/>
</dbReference>
<dbReference type="EMBL" id="PPHD01002714">
    <property type="protein sequence ID" value="POI33900.1"/>
    <property type="molecule type" value="Genomic_DNA"/>
</dbReference>
<dbReference type="InterPro" id="IPR012317">
    <property type="entry name" value="Poly(ADP-ribose)pol_cat_dom"/>
</dbReference>
<evidence type="ECO:0000256" key="6">
    <source>
        <dbReference type="ARBA" id="ARBA00024347"/>
    </source>
</evidence>
<dbReference type="InterPro" id="IPR002589">
    <property type="entry name" value="Macro_dom"/>
</dbReference>
<dbReference type="GO" id="GO:1990404">
    <property type="term" value="F:NAD+-protein mono-ADP-ribosyltransferase activity"/>
    <property type="evidence" value="ECO:0007669"/>
    <property type="project" value="TreeGrafter"/>
</dbReference>
<proteinExistence type="inferred from homology"/>